<feature type="compositionally biased region" description="Low complexity" evidence="1">
    <location>
        <begin position="24"/>
        <end position="44"/>
    </location>
</feature>
<evidence type="ECO:0000256" key="1">
    <source>
        <dbReference type="SAM" id="MobiDB-lite"/>
    </source>
</evidence>
<dbReference type="Proteomes" id="UP000501128">
    <property type="component" value="Chromosome"/>
</dbReference>
<name>A0A7L5DT42_9BACT</name>
<organism evidence="2 3">
    <name type="scientific">Spirosoma rhododendri</name>
    <dbReference type="NCBI Taxonomy" id="2728024"/>
    <lineage>
        <taxon>Bacteria</taxon>
        <taxon>Pseudomonadati</taxon>
        <taxon>Bacteroidota</taxon>
        <taxon>Cytophagia</taxon>
        <taxon>Cytophagales</taxon>
        <taxon>Cytophagaceae</taxon>
        <taxon>Spirosoma</taxon>
    </lineage>
</organism>
<proteinExistence type="predicted"/>
<reference evidence="2 3" key="1">
    <citation type="submission" date="2020-04" db="EMBL/GenBank/DDBJ databases">
        <title>Genome sequencing of novel species.</title>
        <authorList>
            <person name="Heo J."/>
            <person name="Kim S.-J."/>
            <person name="Kim J.-S."/>
            <person name="Hong S.-B."/>
            <person name="Kwon S.-W."/>
        </authorList>
    </citation>
    <scope>NUCLEOTIDE SEQUENCE [LARGE SCALE GENOMIC DNA]</scope>
    <source>
        <strain evidence="2 3">CJU-R4</strain>
    </source>
</reference>
<keyword evidence="3" id="KW-1185">Reference proteome</keyword>
<feature type="region of interest" description="Disordered" evidence="1">
    <location>
        <begin position="1"/>
        <end position="44"/>
    </location>
</feature>
<evidence type="ECO:0000313" key="3">
    <source>
        <dbReference type="Proteomes" id="UP000501128"/>
    </source>
</evidence>
<gene>
    <name evidence="2" type="ORF">HH216_09800</name>
</gene>
<sequence>MVPGVSTPGVPATSKPTVMGTVRDSASVSTATSQSATSMTTDSTDAQLDKSVTALESGNKAASTQALQSGIAGLEASASKTSFKDKIMAQVGKLKAILPLIAGGGIGAGGLRSAIGLAKMASNAGKLEGIMSAGSLLGKAGSITSGLSGISGGLSALGGGAQSSGQSLITTALGSVGKLDQGGLAAKAAEPVVKTQVGSVLNFVKGAL</sequence>
<protein>
    <submittedName>
        <fullName evidence="2">Uncharacterized protein</fullName>
    </submittedName>
</protein>
<dbReference type="KEGG" id="srho:HH216_09800"/>
<dbReference type="AlphaFoldDB" id="A0A7L5DT42"/>
<dbReference type="EMBL" id="CP051677">
    <property type="protein sequence ID" value="QJD81305.1"/>
    <property type="molecule type" value="Genomic_DNA"/>
</dbReference>
<evidence type="ECO:0000313" key="2">
    <source>
        <dbReference type="EMBL" id="QJD81305.1"/>
    </source>
</evidence>
<accession>A0A7L5DT42</accession>